<dbReference type="Gene3D" id="1.10.10.2830">
    <property type="match status" value="1"/>
</dbReference>
<gene>
    <name evidence="4" type="primary">parB_2</name>
    <name evidence="5" type="synonym">parB_3</name>
    <name evidence="4" type="ORF">GCM10025855_38880</name>
    <name evidence="5" type="ORF">GCM10025855_39830</name>
</gene>
<dbReference type="InterPro" id="IPR014884">
    <property type="entry name" value="ParB_fam_C"/>
</dbReference>
<dbReference type="PANTHER" id="PTHR38973:SF1">
    <property type="entry name" value="PLASMID PARTITION PROTEIN B"/>
    <property type="match status" value="1"/>
</dbReference>
<sequence length="384" mass="42915">MAKKRGVMSPLGNAVGAEEAQINAAKANIESLKRQITTEIEKVSEDVTLSLQNLFGLESVGKSFLWQLASGATATFTEATLSYEQVRDSTYVTFDVNGRDQALLNADSLQDLDSLAFQQFYPAVAREVNGKLDVLDGSRRRAWFLLQNGEVDIFRILVTKDDISLSDAKALAKQLQTAKEHNLREIGQQCLSLEKANPKITQAEVAAQLGMSQAGVSKALKAAKVDERLVKLFPVANDLSHTDYALLNNVMEVYEFEDELLLFIKDLTKKVVIIQAEYSREERKSAIIKAIKAELQIAKDMKNKALVSVTNLATFDSSGIYARKRIKGRNFAYEFGRLSLDIQQQLDVAIADVLKKINLTQHLRLLIRSWYVIRTVHLLHTKTP</sequence>
<feature type="coiled-coil region" evidence="2">
    <location>
        <begin position="15"/>
        <end position="42"/>
    </location>
</feature>
<evidence type="ECO:0000313" key="6">
    <source>
        <dbReference type="Proteomes" id="UP001157046"/>
    </source>
</evidence>
<evidence type="ECO:0000313" key="4">
    <source>
        <dbReference type="EMBL" id="GMA84355.1"/>
    </source>
</evidence>
<feature type="domain" description="ParB protein family C-terminal" evidence="3">
    <location>
        <begin position="233"/>
        <end position="355"/>
    </location>
</feature>
<accession>A0ABQ6JC19</accession>
<dbReference type="EMBL" id="BSUY01000002">
    <property type="protein sequence ID" value="GMA84355.1"/>
    <property type="molecule type" value="Genomic_DNA"/>
</dbReference>
<organism evidence="4 6">
    <name type="scientific">Shewanella glacialipiscicola</name>
    <dbReference type="NCBI Taxonomy" id="614069"/>
    <lineage>
        <taxon>Bacteria</taxon>
        <taxon>Pseudomonadati</taxon>
        <taxon>Pseudomonadota</taxon>
        <taxon>Gammaproteobacteria</taxon>
        <taxon>Alteromonadales</taxon>
        <taxon>Shewanellaceae</taxon>
        <taxon>Shewanella</taxon>
    </lineage>
</organism>
<dbReference type="Pfam" id="PF08775">
    <property type="entry name" value="ParB"/>
    <property type="match status" value="1"/>
</dbReference>
<protein>
    <submittedName>
        <fullName evidence="4">Chromosome partitioning protein ParB</fullName>
    </submittedName>
</protein>
<evidence type="ECO:0000313" key="5">
    <source>
        <dbReference type="EMBL" id="GMA84450.1"/>
    </source>
</evidence>
<name>A0ABQ6JC19_9GAMM</name>
<reference evidence="4" key="3">
    <citation type="submission" date="2023-02" db="EMBL/GenBank/DDBJ databases">
        <authorList>
            <person name="Sun Q."/>
            <person name="Mori K."/>
        </authorList>
    </citation>
    <scope>NUCLEOTIDE SEQUENCE</scope>
    <source>
        <strain evidence="4">NBRC 102030</strain>
    </source>
</reference>
<reference evidence="4" key="1">
    <citation type="journal article" date="2014" name="Int. J. Syst. Evol. Microbiol.">
        <title>Complete genome of a new Firmicutes species belonging to the dominant human colonic microbiota ('Ruminococcus bicirculans') reveals two chromosomes and a selective capacity to utilize plant glucans.</title>
        <authorList>
            <consortium name="NISC Comparative Sequencing Program"/>
            <person name="Wegmann U."/>
            <person name="Louis P."/>
            <person name="Goesmann A."/>
            <person name="Henrissat B."/>
            <person name="Duncan S.H."/>
            <person name="Flint H.J."/>
        </authorList>
    </citation>
    <scope>NUCLEOTIDE SEQUENCE</scope>
    <source>
        <strain evidence="4">NBRC 102030</strain>
    </source>
</reference>
<dbReference type="Proteomes" id="UP001157046">
    <property type="component" value="Unassembled WGS sequence"/>
</dbReference>
<keyword evidence="2" id="KW-0175">Coiled coil</keyword>
<dbReference type="PANTHER" id="PTHR38973">
    <property type="entry name" value="PLASMID PARTITIONING CONTROL PROTEIN-RELATED"/>
    <property type="match status" value="1"/>
</dbReference>
<comment type="caution">
    <text evidence="4">The sequence shown here is derived from an EMBL/GenBank/DDBJ whole genome shotgun (WGS) entry which is preliminary data.</text>
</comment>
<keyword evidence="6" id="KW-1185">Reference proteome</keyword>
<dbReference type="CDD" id="cd16394">
    <property type="entry name" value="sopB_N"/>
    <property type="match status" value="1"/>
</dbReference>
<evidence type="ECO:0000259" key="3">
    <source>
        <dbReference type="Pfam" id="PF08775"/>
    </source>
</evidence>
<proteinExistence type="predicted"/>
<keyword evidence="1" id="KW-0238">DNA-binding</keyword>
<dbReference type="EMBL" id="BSUY01000002">
    <property type="protein sequence ID" value="GMA84450.1"/>
    <property type="molecule type" value="Genomic_DNA"/>
</dbReference>
<dbReference type="RefSeq" id="WP_284307917.1">
    <property type="nucleotide sequence ID" value="NZ_BSUY01000002.1"/>
</dbReference>
<evidence type="ECO:0000256" key="2">
    <source>
        <dbReference type="SAM" id="Coils"/>
    </source>
</evidence>
<reference evidence="6" key="2">
    <citation type="journal article" date="2019" name="Int. J. Syst. Evol. Microbiol.">
        <title>The Global Catalogue of Microorganisms (GCM) 10K type strain sequencing project: providing services to taxonomists for standard genome sequencing and annotation.</title>
        <authorList>
            <consortium name="The Broad Institute Genomics Platform"/>
            <consortium name="The Broad Institute Genome Sequencing Center for Infectious Disease"/>
            <person name="Wu L."/>
            <person name="Ma J."/>
        </authorList>
    </citation>
    <scope>NUCLEOTIDE SEQUENCE [LARGE SCALE GENOMIC DNA]</scope>
    <source>
        <strain evidence="6">NBRC 102030</strain>
    </source>
</reference>
<evidence type="ECO:0000256" key="1">
    <source>
        <dbReference type="ARBA" id="ARBA00023125"/>
    </source>
</evidence>